<evidence type="ECO:0000259" key="12">
    <source>
        <dbReference type="PROSITE" id="PS50157"/>
    </source>
</evidence>
<dbReference type="Pfam" id="PF12874">
    <property type="entry name" value="zf-met"/>
    <property type="match status" value="1"/>
</dbReference>
<dbReference type="FunFam" id="3.30.160.60:FF:000671">
    <property type="entry name" value="Zinc finger protein 26"/>
    <property type="match status" value="1"/>
</dbReference>
<evidence type="ECO:0000313" key="13">
    <source>
        <dbReference type="Proteomes" id="UP000515154"/>
    </source>
</evidence>
<dbReference type="FunFam" id="3.30.160.60:FF:001119">
    <property type="entry name" value="zinc finger protein 408"/>
    <property type="match status" value="1"/>
</dbReference>
<dbReference type="InterPro" id="IPR013087">
    <property type="entry name" value="Znf_C2H2_type"/>
</dbReference>
<dbReference type="GO" id="GO:0000978">
    <property type="term" value="F:RNA polymerase II cis-regulatory region sequence-specific DNA binding"/>
    <property type="evidence" value="ECO:0007669"/>
    <property type="project" value="TreeGrafter"/>
</dbReference>
<feature type="domain" description="C2H2-type" evidence="12">
    <location>
        <begin position="205"/>
        <end position="232"/>
    </location>
</feature>
<accession>A0A7E6FAB2</accession>
<dbReference type="RefSeq" id="XP_036364693.1">
    <property type="nucleotide sequence ID" value="XM_036508800.1"/>
</dbReference>
<evidence type="ECO:0000313" key="14">
    <source>
        <dbReference type="RefSeq" id="XP_036364693.1"/>
    </source>
</evidence>
<dbReference type="FunFam" id="3.30.160.60:FF:000295">
    <property type="entry name" value="zinc finger protein 19"/>
    <property type="match status" value="1"/>
</dbReference>
<evidence type="ECO:0000256" key="11">
    <source>
        <dbReference type="PROSITE-ProRule" id="PRU00042"/>
    </source>
</evidence>
<evidence type="ECO:0000256" key="8">
    <source>
        <dbReference type="ARBA" id="ARBA00023125"/>
    </source>
</evidence>
<evidence type="ECO:0000256" key="10">
    <source>
        <dbReference type="ARBA" id="ARBA00023242"/>
    </source>
</evidence>
<evidence type="ECO:0000256" key="1">
    <source>
        <dbReference type="ARBA" id="ARBA00004123"/>
    </source>
</evidence>
<evidence type="ECO:0000256" key="5">
    <source>
        <dbReference type="ARBA" id="ARBA00022771"/>
    </source>
</evidence>
<keyword evidence="3" id="KW-0479">Metal-binding</keyword>
<evidence type="ECO:0000256" key="3">
    <source>
        <dbReference type="ARBA" id="ARBA00022723"/>
    </source>
</evidence>
<keyword evidence="9" id="KW-0804">Transcription</keyword>
<dbReference type="PROSITE" id="PS00028">
    <property type="entry name" value="ZINC_FINGER_C2H2_1"/>
    <property type="match status" value="7"/>
</dbReference>
<dbReference type="FunFam" id="3.30.160.60:FF:000512">
    <property type="entry name" value="zinc finger protein 197 isoform X1"/>
    <property type="match status" value="1"/>
</dbReference>
<feature type="domain" description="C2H2-type" evidence="12">
    <location>
        <begin position="149"/>
        <end position="176"/>
    </location>
</feature>
<dbReference type="KEGG" id="osn:115219302"/>
<keyword evidence="13" id="KW-1185">Reference proteome</keyword>
<evidence type="ECO:0000313" key="15">
    <source>
        <dbReference type="RefSeq" id="XP_036364694.1"/>
    </source>
</evidence>
<dbReference type="GO" id="GO:0000981">
    <property type="term" value="F:DNA-binding transcription factor activity, RNA polymerase II-specific"/>
    <property type="evidence" value="ECO:0007669"/>
    <property type="project" value="TreeGrafter"/>
</dbReference>
<evidence type="ECO:0000256" key="6">
    <source>
        <dbReference type="ARBA" id="ARBA00022833"/>
    </source>
</evidence>
<evidence type="ECO:0000256" key="2">
    <source>
        <dbReference type="ARBA" id="ARBA00006991"/>
    </source>
</evidence>
<feature type="domain" description="C2H2-type" evidence="12">
    <location>
        <begin position="177"/>
        <end position="204"/>
    </location>
</feature>
<dbReference type="PANTHER" id="PTHR46105">
    <property type="entry name" value="AGAP004733-PA"/>
    <property type="match status" value="1"/>
</dbReference>
<protein>
    <submittedName>
        <fullName evidence="14 15">Zinc finger protein 239-like</fullName>
    </submittedName>
</protein>
<keyword evidence="5 11" id="KW-0863">Zinc-finger</keyword>
<evidence type="ECO:0000256" key="7">
    <source>
        <dbReference type="ARBA" id="ARBA00023015"/>
    </source>
</evidence>
<dbReference type="PROSITE" id="PS50157">
    <property type="entry name" value="ZINC_FINGER_C2H2_2"/>
    <property type="match status" value="7"/>
</dbReference>
<dbReference type="AlphaFoldDB" id="A0A7E6FAB2"/>
<proteinExistence type="inferred from homology"/>
<feature type="domain" description="C2H2-type" evidence="12">
    <location>
        <begin position="121"/>
        <end position="148"/>
    </location>
</feature>
<dbReference type="SMART" id="SM00355">
    <property type="entry name" value="ZnF_C2H2"/>
    <property type="match status" value="7"/>
</dbReference>
<keyword evidence="8" id="KW-0238">DNA-binding</keyword>
<sequence length="382" mass="43925">MSQQTYIQDLSSSVNSSVTNQKSSIPVHSTDNSLCTKNFQLMPSLQILQQDQKSKTSISDQLSYKDMICHVSGYQAHNIGTTVSKSLNIPNVRCQRNHEEHSQSNKDGCTAAGQDFESQRFHCSVCNKSYARSNQLVCHNRIHTGEKPYACDVCEKKFTRSDQLKYHKRTHSGEKPYQCTFCTKSFARSDKLKCHIRVHTGEKPYQCKTCEKQFARSDKLRAHDRIHTGEKPYHCDLCPKMFAQSDKLRCHRRIHTGEKPYQCTECGKQFSRSDKLVQHKRIHTGERPFQCNICSKQFLRSDKMQLHRKTHFVAPSTVLLSKVTGKQQSPKLNNHTEPHHTISPSLTNDDVICIDDTELAVLTNKNLKEYMPNNPYFWPAVN</sequence>
<dbReference type="RefSeq" id="XP_036364694.1">
    <property type="nucleotide sequence ID" value="XM_036508801.1"/>
</dbReference>
<dbReference type="FunFam" id="3.30.160.60:FF:003288">
    <property type="entry name" value="Uncharacterized protein"/>
    <property type="match status" value="1"/>
</dbReference>
<feature type="domain" description="C2H2-type" evidence="12">
    <location>
        <begin position="233"/>
        <end position="260"/>
    </location>
</feature>
<name>A0A7E6FAB2_9MOLL</name>
<dbReference type="SUPFAM" id="SSF57667">
    <property type="entry name" value="beta-beta-alpha zinc fingers"/>
    <property type="match status" value="4"/>
</dbReference>
<feature type="domain" description="C2H2-type" evidence="12">
    <location>
        <begin position="261"/>
        <end position="288"/>
    </location>
</feature>
<gene>
    <name evidence="14 15" type="primary">LOC115219302</name>
</gene>
<dbReference type="GO" id="GO:0008270">
    <property type="term" value="F:zinc ion binding"/>
    <property type="evidence" value="ECO:0007669"/>
    <property type="project" value="UniProtKB-KW"/>
</dbReference>
<comment type="subcellular location">
    <subcellularLocation>
        <location evidence="1">Nucleus</location>
    </subcellularLocation>
</comment>
<dbReference type="Gene3D" id="3.30.160.60">
    <property type="entry name" value="Classic Zinc Finger"/>
    <property type="match status" value="7"/>
</dbReference>
<dbReference type="InterPro" id="IPR036236">
    <property type="entry name" value="Znf_C2H2_sf"/>
</dbReference>
<comment type="similarity">
    <text evidence="2">Belongs to the krueppel C2H2-type zinc-finger protein family.</text>
</comment>
<dbReference type="FunFam" id="3.30.160.60:FF:000340">
    <property type="entry name" value="zinc finger protein 473 isoform X1"/>
    <property type="match status" value="1"/>
</dbReference>
<dbReference type="PANTHER" id="PTHR46105:SF5">
    <property type="entry name" value="ZINC FINGER AND BTB DOMAIN-CONTAINING PROTEIN 44 ISOFORM X1"/>
    <property type="match status" value="1"/>
</dbReference>
<dbReference type="GO" id="GO:0005634">
    <property type="term" value="C:nucleus"/>
    <property type="evidence" value="ECO:0007669"/>
    <property type="project" value="UniProtKB-SubCell"/>
</dbReference>
<reference evidence="14 15" key="1">
    <citation type="submission" date="2025-08" db="UniProtKB">
        <authorList>
            <consortium name="RefSeq"/>
        </authorList>
    </citation>
    <scope>IDENTIFICATION</scope>
</reference>
<keyword evidence="10" id="KW-0539">Nucleus</keyword>
<dbReference type="FunFam" id="3.30.160.60:FF:001016">
    <property type="entry name" value="zinc finger protein 850-like"/>
    <property type="match status" value="1"/>
</dbReference>
<keyword evidence="6" id="KW-0862">Zinc</keyword>
<dbReference type="InterPro" id="IPR050457">
    <property type="entry name" value="ZnFinger_BTB_dom_contain"/>
</dbReference>
<organism evidence="13 15">
    <name type="scientific">Octopus sinensis</name>
    <name type="common">East Asian common octopus</name>
    <dbReference type="NCBI Taxonomy" id="2607531"/>
    <lineage>
        <taxon>Eukaryota</taxon>
        <taxon>Metazoa</taxon>
        <taxon>Spiralia</taxon>
        <taxon>Lophotrochozoa</taxon>
        <taxon>Mollusca</taxon>
        <taxon>Cephalopoda</taxon>
        <taxon>Coleoidea</taxon>
        <taxon>Octopodiformes</taxon>
        <taxon>Octopoda</taxon>
        <taxon>Incirrata</taxon>
        <taxon>Octopodidae</taxon>
        <taxon>Octopus</taxon>
    </lineage>
</organism>
<evidence type="ECO:0000256" key="4">
    <source>
        <dbReference type="ARBA" id="ARBA00022737"/>
    </source>
</evidence>
<feature type="domain" description="C2H2-type" evidence="12">
    <location>
        <begin position="289"/>
        <end position="311"/>
    </location>
</feature>
<keyword evidence="7" id="KW-0805">Transcription regulation</keyword>
<keyword evidence="4" id="KW-0677">Repeat</keyword>
<dbReference type="Pfam" id="PF00096">
    <property type="entry name" value="zf-C2H2"/>
    <property type="match status" value="4"/>
</dbReference>
<evidence type="ECO:0000256" key="9">
    <source>
        <dbReference type="ARBA" id="ARBA00023163"/>
    </source>
</evidence>
<dbReference type="Proteomes" id="UP000515154">
    <property type="component" value="Linkage group LG14"/>
</dbReference>